<organism evidence="2 3">
    <name type="scientific">Rhodoplanes roseus</name>
    <dbReference type="NCBI Taxonomy" id="29409"/>
    <lineage>
        <taxon>Bacteria</taxon>
        <taxon>Pseudomonadati</taxon>
        <taxon>Pseudomonadota</taxon>
        <taxon>Alphaproteobacteria</taxon>
        <taxon>Hyphomicrobiales</taxon>
        <taxon>Nitrobacteraceae</taxon>
        <taxon>Rhodoplanes</taxon>
    </lineage>
</organism>
<reference evidence="2 3" key="1">
    <citation type="submission" date="2017-07" db="EMBL/GenBank/DDBJ databases">
        <title>Draft Genome Sequences of Select Purple Nonsulfur Bacteria.</title>
        <authorList>
            <person name="Lasarre B."/>
            <person name="Mckinlay J.B."/>
        </authorList>
    </citation>
    <scope>NUCLEOTIDE SEQUENCE [LARGE SCALE GENOMIC DNA]</scope>
    <source>
        <strain evidence="2 3">DSM 5909</strain>
    </source>
</reference>
<sequence length="47" mass="4969">AGRAARDDSRPISNVRASADYRRAMVAVLTRRAVAAAWQRTAGGATP</sequence>
<accession>A0A327KKU5</accession>
<keyword evidence="3" id="KW-1185">Reference proteome</keyword>
<evidence type="ECO:0000313" key="2">
    <source>
        <dbReference type="EMBL" id="RAI38726.1"/>
    </source>
</evidence>
<dbReference type="AlphaFoldDB" id="A0A327KKU5"/>
<protein>
    <recommendedName>
        <fullName evidence="1">CO dehydrogenase flavoprotein C-terminal domain-containing protein</fullName>
    </recommendedName>
</protein>
<feature type="domain" description="CO dehydrogenase flavoprotein C-terminal" evidence="1">
    <location>
        <begin position="1"/>
        <end position="36"/>
    </location>
</feature>
<dbReference type="Pfam" id="PF03450">
    <property type="entry name" value="CO_deh_flav_C"/>
    <property type="match status" value="1"/>
</dbReference>
<evidence type="ECO:0000259" key="1">
    <source>
        <dbReference type="Pfam" id="PF03450"/>
    </source>
</evidence>
<feature type="non-terminal residue" evidence="2">
    <location>
        <position position="1"/>
    </location>
</feature>
<evidence type="ECO:0000313" key="3">
    <source>
        <dbReference type="Proteomes" id="UP000249130"/>
    </source>
</evidence>
<dbReference type="Gene3D" id="3.30.390.50">
    <property type="entry name" value="CO dehydrogenase flavoprotein, C-terminal domain"/>
    <property type="match status" value="1"/>
</dbReference>
<dbReference type="SUPFAM" id="SSF55447">
    <property type="entry name" value="CO dehydrogenase flavoprotein C-terminal domain-like"/>
    <property type="match status" value="1"/>
</dbReference>
<dbReference type="Proteomes" id="UP000249130">
    <property type="component" value="Unassembled WGS sequence"/>
</dbReference>
<gene>
    <name evidence="2" type="ORF">CH341_27335</name>
</gene>
<dbReference type="EMBL" id="NPEX01000339">
    <property type="protein sequence ID" value="RAI38726.1"/>
    <property type="molecule type" value="Genomic_DNA"/>
</dbReference>
<proteinExistence type="predicted"/>
<name>A0A327KKU5_9BRAD</name>
<dbReference type="InterPro" id="IPR036683">
    <property type="entry name" value="CO_DH_flav_C_dom_sf"/>
</dbReference>
<comment type="caution">
    <text evidence="2">The sequence shown here is derived from an EMBL/GenBank/DDBJ whole genome shotgun (WGS) entry which is preliminary data.</text>
</comment>
<dbReference type="InterPro" id="IPR005107">
    <property type="entry name" value="CO_DH_flav_C"/>
</dbReference>